<evidence type="ECO:0000313" key="2">
    <source>
        <dbReference type="EMBL" id="CAI07746.1"/>
    </source>
</evidence>
<dbReference type="PROSITE" id="PS51197">
    <property type="entry name" value="HTH_RRF2_2"/>
    <property type="match status" value="1"/>
</dbReference>
<gene>
    <name evidence="2" type="ORF">ebA2878</name>
</gene>
<evidence type="ECO:0000256" key="1">
    <source>
        <dbReference type="ARBA" id="ARBA00023125"/>
    </source>
</evidence>
<dbReference type="PROSITE" id="PS01332">
    <property type="entry name" value="HTH_RRF2_1"/>
    <property type="match status" value="1"/>
</dbReference>
<dbReference type="GO" id="GO:0005829">
    <property type="term" value="C:cytosol"/>
    <property type="evidence" value="ECO:0007669"/>
    <property type="project" value="TreeGrafter"/>
</dbReference>
<organism evidence="2 3">
    <name type="scientific">Aromatoleum aromaticum (strain DSM 19018 / LMG 30748 / EbN1)</name>
    <name type="common">Azoarcus sp. (strain EbN1)</name>
    <dbReference type="NCBI Taxonomy" id="76114"/>
    <lineage>
        <taxon>Bacteria</taxon>
        <taxon>Pseudomonadati</taxon>
        <taxon>Pseudomonadota</taxon>
        <taxon>Betaproteobacteria</taxon>
        <taxon>Rhodocyclales</taxon>
        <taxon>Rhodocyclaceae</taxon>
        <taxon>Aromatoleum</taxon>
    </lineage>
</organism>
<dbReference type="STRING" id="76114.ebA2878"/>
<dbReference type="Pfam" id="PF02082">
    <property type="entry name" value="Rrf2"/>
    <property type="match status" value="1"/>
</dbReference>
<dbReference type="InterPro" id="IPR000944">
    <property type="entry name" value="Tscrpt_reg_Rrf2"/>
</dbReference>
<proteinExistence type="predicted"/>
<dbReference type="PANTHER" id="PTHR33221:SF4">
    <property type="entry name" value="HTH-TYPE TRANSCRIPTIONAL REPRESSOR NSRR"/>
    <property type="match status" value="1"/>
</dbReference>
<name>Q5P4L6_AROAE</name>
<dbReference type="AlphaFoldDB" id="Q5P4L6"/>
<dbReference type="KEGG" id="eba:ebA2878"/>
<dbReference type="SUPFAM" id="SSF46785">
    <property type="entry name" value="Winged helix' DNA-binding domain"/>
    <property type="match status" value="1"/>
</dbReference>
<dbReference type="eggNOG" id="COG1959">
    <property type="taxonomic scope" value="Bacteria"/>
</dbReference>
<dbReference type="OrthoDB" id="9795923at2"/>
<dbReference type="EMBL" id="CR555306">
    <property type="protein sequence ID" value="CAI07746.1"/>
    <property type="molecule type" value="Genomic_DNA"/>
</dbReference>
<keyword evidence="1" id="KW-0238">DNA-binding</keyword>
<sequence>MKLTDYTDYTLRTLIFLGLHRNEQVTIQQIADGYDISKNHLMKIIHRLSLDGLVETTRGRSGGVRLRKPPDEINIGQVVRAAEQEFALVECFSRVNNRCVLSPVCELQATFRDALEAFFAVLDKRTLADILRNAEEVRPYIRLRGVTVRAENA</sequence>
<dbReference type="GO" id="GO:0003677">
    <property type="term" value="F:DNA binding"/>
    <property type="evidence" value="ECO:0007669"/>
    <property type="project" value="UniProtKB-KW"/>
</dbReference>
<dbReference type="NCBIfam" id="TIGR00738">
    <property type="entry name" value="rrf2_super"/>
    <property type="match status" value="1"/>
</dbReference>
<dbReference type="InterPro" id="IPR030489">
    <property type="entry name" value="TR_Rrf2-type_CS"/>
</dbReference>
<accession>Q5P4L6</accession>
<dbReference type="InterPro" id="IPR036390">
    <property type="entry name" value="WH_DNA-bd_sf"/>
</dbReference>
<dbReference type="GO" id="GO:0003700">
    <property type="term" value="F:DNA-binding transcription factor activity"/>
    <property type="evidence" value="ECO:0007669"/>
    <property type="project" value="TreeGrafter"/>
</dbReference>
<reference evidence="2 3" key="1">
    <citation type="journal article" date="2005" name="Arch. Microbiol.">
        <title>The genome sequence of an anaerobic aromatic-degrading denitrifying bacterium, strain EbN1.</title>
        <authorList>
            <person name="Rabus R."/>
            <person name="Kube M."/>
            <person name="Heider J."/>
            <person name="Beck A."/>
            <person name="Heitmann K."/>
            <person name="Widdel F."/>
            <person name="Reinhardt R."/>
        </authorList>
    </citation>
    <scope>NUCLEOTIDE SEQUENCE [LARGE SCALE GENOMIC DNA]</scope>
    <source>
        <strain evidence="2 3">EbN1</strain>
    </source>
</reference>
<dbReference type="Proteomes" id="UP000006552">
    <property type="component" value="Chromosome"/>
</dbReference>
<keyword evidence="3" id="KW-1185">Reference proteome</keyword>
<dbReference type="InterPro" id="IPR036388">
    <property type="entry name" value="WH-like_DNA-bd_sf"/>
</dbReference>
<dbReference type="Gene3D" id="1.10.10.10">
    <property type="entry name" value="Winged helix-like DNA-binding domain superfamily/Winged helix DNA-binding domain"/>
    <property type="match status" value="1"/>
</dbReference>
<protein>
    <submittedName>
        <fullName evidence="2">Predicted transcriptional regulator</fullName>
    </submittedName>
</protein>
<evidence type="ECO:0000313" key="3">
    <source>
        <dbReference type="Proteomes" id="UP000006552"/>
    </source>
</evidence>
<dbReference type="RefSeq" id="WP_011237460.1">
    <property type="nucleotide sequence ID" value="NC_006513.1"/>
</dbReference>
<dbReference type="HOGENOM" id="CLU_107144_2_1_4"/>
<dbReference type="PANTHER" id="PTHR33221">
    <property type="entry name" value="WINGED HELIX-TURN-HELIX TRANSCRIPTIONAL REGULATOR, RRF2 FAMILY"/>
    <property type="match status" value="1"/>
</dbReference>